<gene>
    <name evidence="2" type="primary">Dsim\GD12625</name>
    <name evidence="2" type="ORF">Dsim_GD12625</name>
</gene>
<dbReference type="Gene3D" id="3.30.60.30">
    <property type="match status" value="1"/>
</dbReference>
<reference evidence="2 3" key="1">
    <citation type="journal article" date="2007" name="Nature">
        <title>Evolution of genes and genomes on the Drosophila phylogeny.</title>
        <authorList>
            <consortium name="Drosophila 12 Genomes Consortium"/>
            <person name="Clark A.G."/>
            <person name="Eisen M.B."/>
            <person name="Smith D.R."/>
            <person name="Bergman C.M."/>
            <person name="Oliver B."/>
            <person name="Markow T.A."/>
            <person name="Kaufman T.C."/>
            <person name="Kellis M."/>
            <person name="Gelbart W."/>
            <person name="Iyer V.N."/>
            <person name="Pollard D.A."/>
            <person name="Sackton T.B."/>
            <person name="Larracuente A.M."/>
            <person name="Singh N.D."/>
            <person name="Abad J.P."/>
            <person name="Abt D.N."/>
            <person name="Adryan B."/>
            <person name="Aguade M."/>
            <person name="Akashi H."/>
            <person name="Anderson W.W."/>
            <person name="Aquadro C.F."/>
            <person name="Ardell D.H."/>
            <person name="Arguello R."/>
            <person name="Artieri C.G."/>
            <person name="Barbash D.A."/>
            <person name="Barker D."/>
            <person name="Barsanti P."/>
            <person name="Batterham P."/>
            <person name="Batzoglou S."/>
            <person name="Begun D."/>
            <person name="Bhutkar A."/>
            <person name="Blanco E."/>
            <person name="Bosak S.A."/>
            <person name="Bradley R.K."/>
            <person name="Brand A.D."/>
            <person name="Brent M.R."/>
            <person name="Brooks A.N."/>
            <person name="Brown R.H."/>
            <person name="Butlin R.K."/>
            <person name="Caggese C."/>
            <person name="Calvi B.R."/>
            <person name="Bernardo de Carvalho A."/>
            <person name="Caspi A."/>
            <person name="Castrezana S."/>
            <person name="Celniker S.E."/>
            <person name="Chang J.L."/>
            <person name="Chapple C."/>
            <person name="Chatterji S."/>
            <person name="Chinwalla A."/>
            <person name="Civetta A."/>
            <person name="Clifton S.W."/>
            <person name="Comeron J.M."/>
            <person name="Costello J.C."/>
            <person name="Coyne J.A."/>
            <person name="Daub J."/>
            <person name="David R.G."/>
            <person name="Delcher A.L."/>
            <person name="Delehaunty K."/>
            <person name="Do C.B."/>
            <person name="Ebling H."/>
            <person name="Edwards K."/>
            <person name="Eickbush T."/>
            <person name="Evans J.D."/>
            <person name="Filipski A."/>
            <person name="Findeiss S."/>
            <person name="Freyhult E."/>
            <person name="Fulton L."/>
            <person name="Fulton R."/>
            <person name="Garcia A.C."/>
            <person name="Gardiner A."/>
            <person name="Garfield D.A."/>
            <person name="Garvin B.E."/>
            <person name="Gibson G."/>
            <person name="Gilbert D."/>
            <person name="Gnerre S."/>
            <person name="Godfrey J."/>
            <person name="Good R."/>
            <person name="Gotea V."/>
            <person name="Gravely B."/>
            <person name="Greenberg A.J."/>
            <person name="Griffiths-Jones S."/>
            <person name="Gross S."/>
            <person name="Guigo R."/>
            <person name="Gustafson E.A."/>
            <person name="Haerty W."/>
            <person name="Hahn M.W."/>
            <person name="Halligan D.L."/>
            <person name="Halpern A.L."/>
            <person name="Halter G.M."/>
            <person name="Han M.V."/>
            <person name="Heger A."/>
            <person name="Hillier L."/>
            <person name="Hinrichs A.S."/>
            <person name="Holmes I."/>
            <person name="Hoskins R.A."/>
            <person name="Hubisz M.J."/>
            <person name="Hultmark D."/>
            <person name="Huntley M.A."/>
            <person name="Jaffe D.B."/>
            <person name="Jagadeeshan S."/>
            <person name="Jeck W.R."/>
            <person name="Johnson J."/>
            <person name="Jones C.D."/>
            <person name="Jordan W.C."/>
            <person name="Karpen G.H."/>
            <person name="Kataoka E."/>
            <person name="Keightley P.D."/>
            <person name="Kheradpour P."/>
            <person name="Kirkness E.F."/>
            <person name="Koerich L.B."/>
            <person name="Kristiansen K."/>
            <person name="Kudrna D."/>
            <person name="Kulathinal R.J."/>
            <person name="Kumar S."/>
            <person name="Kwok R."/>
            <person name="Lander E."/>
            <person name="Langley C.H."/>
            <person name="Lapoint R."/>
            <person name="Lazzaro B.P."/>
            <person name="Lee S.J."/>
            <person name="Levesque L."/>
            <person name="Li R."/>
            <person name="Lin C.F."/>
            <person name="Lin M.F."/>
            <person name="Lindblad-Toh K."/>
            <person name="Llopart A."/>
            <person name="Long M."/>
            <person name="Low L."/>
            <person name="Lozovsky E."/>
            <person name="Lu J."/>
            <person name="Luo M."/>
            <person name="Machado C.A."/>
            <person name="Makalowski W."/>
            <person name="Marzo M."/>
            <person name="Matsuda M."/>
            <person name="Matzkin L."/>
            <person name="McAllister B."/>
            <person name="McBride C.S."/>
            <person name="McKernan B."/>
            <person name="McKernan K."/>
            <person name="Mendez-Lago M."/>
            <person name="Minx P."/>
            <person name="Mollenhauer M.U."/>
            <person name="Montooth K."/>
            <person name="Mount S.M."/>
            <person name="Mu X."/>
            <person name="Myers E."/>
            <person name="Negre B."/>
            <person name="Newfeld S."/>
            <person name="Nielsen R."/>
            <person name="Noor M.A."/>
            <person name="O'Grady P."/>
            <person name="Pachter L."/>
            <person name="Papaceit M."/>
            <person name="Parisi M.J."/>
            <person name="Parisi M."/>
            <person name="Parts L."/>
            <person name="Pedersen J.S."/>
            <person name="Pesole G."/>
            <person name="Phillippy A.M."/>
            <person name="Ponting C.P."/>
            <person name="Pop M."/>
            <person name="Porcelli D."/>
            <person name="Powell J.R."/>
            <person name="Prohaska S."/>
            <person name="Pruitt K."/>
            <person name="Puig M."/>
            <person name="Quesneville H."/>
            <person name="Ram K.R."/>
            <person name="Rand D."/>
            <person name="Rasmussen M.D."/>
            <person name="Reed L.K."/>
            <person name="Reenan R."/>
            <person name="Reily A."/>
            <person name="Remington K.A."/>
            <person name="Rieger T.T."/>
            <person name="Ritchie M.G."/>
            <person name="Robin C."/>
            <person name="Rogers Y.H."/>
            <person name="Rohde C."/>
            <person name="Rozas J."/>
            <person name="Rubenfield M.J."/>
            <person name="Ruiz A."/>
            <person name="Russo S."/>
            <person name="Salzberg S.L."/>
            <person name="Sanchez-Gracia A."/>
            <person name="Saranga D.J."/>
            <person name="Sato H."/>
            <person name="Schaeffer S.W."/>
            <person name="Schatz M.C."/>
            <person name="Schlenke T."/>
            <person name="Schwartz R."/>
            <person name="Segarra C."/>
            <person name="Singh R.S."/>
            <person name="Sirot L."/>
            <person name="Sirota M."/>
            <person name="Sisneros N.B."/>
            <person name="Smith C.D."/>
            <person name="Smith T.F."/>
            <person name="Spieth J."/>
            <person name="Stage D.E."/>
            <person name="Stark A."/>
            <person name="Stephan W."/>
            <person name="Strausberg R.L."/>
            <person name="Strempel S."/>
            <person name="Sturgill D."/>
            <person name="Sutton G."/>
            <person name="Sutton G.G."/>
            <person name="Tao W."/>
            <person name="Teichmann S."/>
            <person name="Tobari Y.N."/>
            <person name="Tomimura Y."/>
            <person name="Tsolas J.M."/>
            <person name="Valente V.L."/>
            <person name="Venter E."/>
            <person name="Venter J.C."/>
            <person name="Vicario S."/>
            <person name="Vieira F.G."/>
            <person name="Vilella A.J."/>
            <person name="Villasante A."/>
            <person name="Walenz B."/>
            <person name="Wang J."/>
            <person name="Wasserman M."/>
            <person name="Watts T."/>
            <person name="Wilson D."/>
            <person name="Wilson R.K."/>
            <person name="Wing R.A."/>
            <person name="Wolfner M.F."/>
            <person name="Wong A."/>
            <person name="Wong G.K."/>
            <person name="Wu C.I."/>
            <person name="Wu G."/>
            <person name="Yamamoto D."/>
            <person name="Yang H.P."/>
            <person name="Yang S.P."/>
            <person name="Yorke J.A."/>
            <person name="Yoshida K."/>
            <person name="Zdobnov E."/>
            <person name="Zhang P."/>
            <person name="Zhang Y."/>
            <person name="Zimin A.V."/>
            <person name="Baldwin J."/>
            <person name="Abdouelleil A."/>
            <person name="Abdulkadir J."/>
            <person name="Abebe A."/>
            <person name="Abera B."/>
            <person name="Abreu J."/>
            <person name="Acer S.C."/>
            <person name="Aftuck L."/>
            <person name="Alexander A."/>
            <person name="An P."/>
            <person name="Anderson E."/>
            <person name="Anderson S."/>
            <person name="Arachi H."/>
            <person name="Azer M."/>
            <person name="Bachantsang P."/>
            <person name="Barry A."/>
            <person name="Bayul T."/>
            <person name="Berlin A."/>
            <person name="Bessette D."/>
            <person name="Bloom T."/>
            <person name="Blye J."/>
            <person name="Boguslavskiy L."/>
            <person name="Bonnet C."/>
            <person name="Boukhgalter B."/>
            <person name="Bourzgui I."/>
            <person name="Brown A."/>
            <person name="Cahill P."/>
            <person name="Channer S."/>
            <person name="Cheshatsang Y."/>
            <person name="Chuda L."/>
            <person name="Citroen M."/>
            <person name="Collymore A."/>
            <person name="Cooke P."/>
            <person name="Costello M."/>
            <person name="D'Aco K."/>
            <person name="Daza R."/>
            <person name="De Haan G."/>
            <person name="DeGray S."/>
            <person name="DeMaso C."/>
            <person name="Dhargay N."/>
            <person name="Dooley K."/>
            <person name="Dooley E."/>
            <person name="Doricent M."/>
            <person name="Dorje P."/>
            <person name="Dorjee K."/>
            <person name="Dupes A."/>
            <person name="Elong R."/>
            <person name="Falk J."/>
            <person name="Farina A."/>
            <person name="Faro S."/>
            <person name="Ferguson D."/>
            <person name="Fisher S."/>
            <person name="Foley C.D."/>
            <person name="Franke A."/>
            <person name="Friedrich D."/>
            <person name="Gadbois L."/>
            <person name="Gearin G."/>
            <person name="Gearin C.R."/>
            <person name="Giannoukos G."/>
            <person name="Goode T."/>
            <person name="Graham J."/>
            <person name="Grandbois E."/>
            <person name="Grewal S."/>
            <person name="Gyaltsen K."/>
            <person name="Hafez N."/>
            <person name="Hagos B."/>
            <person name="Hall J."/>
            <person name="Henson C."/>
            <person name="Hollinger A."/>
            <person name="Honan T."/>
            <person name="Huard M.D."/>
            <person name="Hughes L."/>
            <person name="Hurhula B."/>
            <person name="Husby M.E."/>
            <person name="Kamat A."/>
            <person name="Kanga B."/>
            <person name="Kashin S."/>
            <person name="Khazanovich D."/>
            <person name="Kisner P."/>
            <person name="Lance K."/>
            <person name="Lara M."/>
            <person name="Lee W."/>
            <person name="Lennon N."/>
            <person name="Letendre F."/>
            <person name="LeVine R."/>
            <person name="Lipovsky A."/>
            <person name="Liu X."/>
            <person name="Liu J."/>
            <person name="Liu S."/>
            <person name="Lokyitsang T."/>
            <person name="Lokyitsang Y."/>
            <person name="Lubonja R."/>
            <person name="Lui A."/>
            <person name="MacDonald P."/>
            <person name="Magnisalis V."/>
            <person name="Maru K."/>
            <person name="Matthews C."/>
            <person name="McCusker W."/>
            <person name="McDonough S."/>
            <person name="Mehta T."/>
            <person name="Meldrim J."/>
            <person name="Meneus L."/>
            <person name="Mihai O."/>
            <person name="Mihalev A."/>
            <person name="Mihova T."/>
            <person name="Mittelman R."/>
            <person name="Mlenga V."/>
            <person name="Montmayeur A."/>
            <person name="Mulrain L."/>
            <person name="Navidi A."/>
            <person name="Naylor J."/>
            <person name="Negash T."/>
            <person name="Nguyen T."/>
            <person name="Nguyen N."/>
            <person name="Nicol R."/>
            <person name="Norbu C."/>
            <person name="Norbu N."/>
            <person name="Novod N."/>
            <person name="O'Neill B."/>
            <person name="Osman S."/>
            <person name="Markiewicz E."/>
            <person name="Oyono O.L."/>
            <person name="Patti C."/>
            <person name="Phunkhang P."/>
            <person name="Pierre F."/>
            <person name="Priest M."/>
            <person name="Raghuraman S."/>
            <person name="Rege F."/>
            <person name="Reyes R."/>
            <person name="Rise C."/>
            <person name="Rogov P."/>
            <person name="Ross K."/>
            <person name="Ryan E."/>
            <person name="Settipalli S."/>
            <person name="Shea T."/>
            <person name="Sherpa N."/>
            <person name="Shi L."/>
            <person name="Shih D."/>
            <person name="Sparrow T."/>
            <person name="Spaulding J."/>
            <person name="Stalker J."/>
            <person name="Stange-Thomann N."/>
            <person name="Stavropoulos S."/>
            <person name="Stone C."/>
            <person name="Strader C."/>
            <person name="Tesfaye S."/>
            <person name="Thomson T."/>
            <person name="Thoulutsang Y."/>
            <person name="Thoulutsang D."/>
            <person name="Topham K."/>
            <person name="Topping I."/>
            <person name="Tsamla T."/>
            <person name="Vassiliev H."/>
            <person name="Vo A."/>
            <person name="Wangchuk T."/>
            <person name="Wangdi T."/>
            <person name="Weiand M."/>
            <person name="Wilkinson J."/>
            <person name="Wilson A."/>
            <person name="Yadav S."/>
            <person name="Young G."/>
            <person name="Yu Q."/>
            <person name="Zembek L."/>
            <person name="Zhong D."/>
            <person name="Zimmer A."/>
            <person name="Zwirko Z."/>
            <person name="Jaffe D.B."/>
            <person name="Alvarez P."/>
            <person name="Brockman W."/>
            <person name="Butler J."/>
            <person name="Chin C."/>
            <person name="Gnerre S."/>
            <person name="Grabherr M."/>
            <person name="Kleber M."/>
            <person name="Mauceli E."/>
            <person name="MacCallum I."/>
        </authorList>
    </citation>
    <scope>NUCLEOTIDE SEQUENCE [LARGE SCALE GENOMIC DNA]</scope>
    <source>
        <strain evidence="3">white501</strain>
    </source>
</reference>
<dbReference type="OMA" id="CAMTAYN"/>
<dbReference type="OrthoDB" id="8028076at2759"/>
<accession>B4QJZ1</accession>
<name>B4QJZ1_DROSI</name>
<protein>
    <submittedName>
        <fullName evidence="2">GD12625</fullName>
    </submittedName>
</protein>
<keyword evidence="1" id="KW-0732">Signal</keyword>
<feature type="signal peptide" evidence="1">
    <location>
        <begin position="1"/>
        <end position="21"/>
    </location>
</feature>
<dbReference type="HOGENOM" id="CLU_2099418_0_0_1"/>
<dbReference type="PhylomeDB" id="B4QJZ1"/>
<evidence type="ECO:0000313" key="2">
    <source>
        <dbReference type="EMBL" id="EDX10429.1"/>
    </source>
</evidence>
<dbReference type="AlphaFoldDB" id="B4QJZ1"/>
<evidence type="ECO:0000256" key="1">
    <source>
        <dbReference type="SAM" id="SignalP"/>
    </source>
</evidence>
<dbReference type="EMBL" id="CM000363">
    <property type="protein sequence ID" value="EDX10429.1"/>
    <property type="molecule type" value="Genomic_DNA"/>
</dbReference>
<dbReference type="Proteomes" id="UP000000304">
    <property type="component" value="Chromosome 3L"/>
</dbReference>
<feature type="chain" id="PRO_5002823891" evidence="1">
    <location>
        <begin position="22"/>
        <end position="116"/>
    </location>
</feature>
<evidence type="ECO:0000313" key="3">
    <source>
        <dbReference type="Proteomes" id="UP000000304"/>
    </source>
</evidence>
<organism evidence="2 3">
    <name type="scientific">Drosophila simulans</name>
    <name type="common">Fruit fly</name>
    <dbReference type="NCBI Taxonomy" id="7240"/>
    <lineage>
        <taxon>Eukaryota</taxon>
        <taxon>Metazoa</taxon>
        <taxon>Ecdysozoa</taxon>
        <taxon>Arthropoda</taxon>
        <taxon>Hexapoda</taxon>
        <taxon>Insecta</taxon>
        <taxon>Pterygota</taxon>
        <taxon>Neoptera</taxon>
        <taxon>Endopterygota</taxon>
        <taxon>Diptera</taxon>
        <taxon>Brachycera</taxon>
        <taxon>Muscomorpha</taxon>
        <taxon>Ephydroidea</taxon>
        <taxon>Drosophilidae</taxon>
        <taxon>Drosophila</taxon>
        <taxon>Sophophora</taxon>
    </lineage>
</organism>
<sequence length="116" mass="13174">MKLLSLFLLGSFLSFVAYTAAKVVPASNSNSLSIDQHGKRVYADVTEDKCDYSCPEKDPSVCATNRQCLLKFESRCAMSAYNCRNPQKMFKTVEDHRCTQDWQPLCMESDLREFGL</sequence>
<keyword evidence="3" id="KW-1185">Reference proteome</keyword>
<proteinExistence type="predicted"/>